<dbReference type="Proteomes" id="UP000720189">
    <property type="component" value="Unassembled WGS sequence"/>
</dbReference>
<name>A0A9P9KQV2_FUSRE</name>
<dbReference type="GeneID" id="70221463"/>
<keyword evidence="1" id="KW-1133">Transmembrane helix</keyword>
<keyword evidence="2" id="KW-0732">Signal</keyword>
<evidence type="ECO:0000256" key="1">
    <source>
        <dbReference type="SAM" id="Phobius"/>
    </source>
</evidence>
<proteinExistence type="predicted"/>
<keyword evidence="4" id="KW-1185">Reference proteome</keyword>
<feature type="transmembrane region" description="Helical" evidence="1">
    <location>
        <begin position="36"/>
        <end position="58"/>
    </location>
</feature>
<protein>
    <submittedName>
        <fullName evidence="3">Uncharacterized protein</fullName>
    </submittedName>
</protein>
<gene>
    <name evidence="3" type="ORF">BKA55DRAFT_553219</name>
</gene>
<comment type="caution">
    <text evidence="3">The sequence shown here is derived from an EMBL/GenBank/DDBJ whole genome shotgun (WGS) entry which is preliminary data.</text>
</comment>
<dbReference type="AlphaFoldDB" id="A0A9P9KQV2"/>
<evidence type="ECO:0000313" key="4">
    <source>
        <dbReference type="Proteomes" id="UP000720189"/>
    </source>
</evidence>
<keyword evidence="1" id="KW-0472">Membrane</keyword>
<evidence type="ECO:0000256" key="2">
    <source>
        <dbReference type="SAM" id="SignalP"/>
    </source>
</evidence>
<accession>A0A9P9KQV2</accession>
<reference evidence="3" key="1">
    <citation type="journal article" date="2021" name="Nat. Commun.">
        <title>Genetic determinants of endophytism in the Arabidopsis root mycobiome.</title>
        <authorList>
            <person name="Mesny F."/>
            <person name="Miyauchi S."/>
            <person name="Thiergart T."/>
            <person name="Pickel B."/>
            <person name="Atanasova L."/>
            <person name="Karlsson M."/>
            <person name="Huettel B."/>
            <person name="Barry K.W."/>
            <person name="Haridas S."/>
            <person name="Chen C."/>
            <person name="Bauer D."/>
            <person name="Andreopoulos W."/>
            <person name="Pangilinan J."/>
            <person name="LaButti K."/>
            <person name="Riley R."/>
            <person name="Lipzen A."/>
            <person name="Clum A."/>
            <person name="Drula E."/>
            <person name="Henrissat B."/>
            <person name="Kohler A."/>
            <person name="Grigoriev I.V."/>
            <person name="Martin F.M."/>
            <person name="Hacquard S."/>
        </authorList>
    </citation>
    <scope>NUCLEOTIDE SEQUENCE</scope>
    <source>
        <strain evidence="3">MPI-CAGE-AT-0023</strain>
    </source>
</reference>
<keyword evidence="1" id="KW-0812">Transmembrane</keyword>
<dbReference type="EMBL" id="JAGMUX010000002">
    <property type="protein sequence ID" value="KAH7266763.1"/>
    <property type="molecule type" value="Genomic_DNA"/>
</dbReference>
<sequence>MARGSLAVSFIALMLNGTRGAPIVIQRTRVSYNTWFIQDHNVLFIIIDLIVGLIISFYRN</sequence>
<feature type="chain" id="PRO_5040442524" evidence="2">
    <location>
        <begin position="21"/>
        <end position="60"/>
    </location>
</feature>
<feature type="signal peptide" evidence="2">
    <location>
        <begin position="1"/>
        <end position="20"/>
    </location>
</feature>
<dbReference type="RefSeq" id="XP_046054583.1">
    <property type="nucleotide sequence ID" value="XM_046191509.1"/>
</dbReference>
<evidence type="ECO:0000313" key="3">
    <source>
        <dbReference type="EMBL" id="KAH7266763.1"/>
    </source>
</evidence>
<organism evidence="3 4">
    <name type="scientific">Fusarium redolens</name>
    <dbReference type="NCBI Taxonomy" id="48865"/>
    <lineage>
        <taxon>Eukaryota</taxon>
        <taxon>Fungi</taxon>
        <taxon>Dikarya</taxon>
        <taxon>Ascomycota</taxon>
        <taxon>Pezizomycotina</taxon>
        <taxon>Sordariomycetes</taxon>
        <taxon>Hypocreomycetidae</taxon>
        <taxon>Hypocreales</taxon>
        <taxon>Nectriaceae</taxon>
        <taxon>Fusarium</taxon>
        <taxon>Fusarium redolens species complex</taxon>
    </lineage>
</organism>